<dbReference type="UniPathway" id="UPA00060">
    <property type="reaction ID" value="UER00138"/>
</dbReference>
<dbReference type="Pfam" id="PF03070">
    <property type="entry name" value="TENA_THI-4"/>
    <property type="match status" value="1"/>
</dbReference>
<keyword evidence="6" id="KW-0547">Nucleotide-binding</keyword>
<comment type="pathway">
    <text evidence="4">Cofactor biosynthesis; thiamine diphosphate biosynthesis; 4-amino-2-methyl-5-diphosphomethylpyrimidine from 5-amino-1-(5-phospho-D-ribosyl)imidazole: step 3/3.</text>
</comment>
<reference evidence="13 14" key="1">
    <citation type="submission" date="2020-04" db="EMBL/GenBank/DDBJ databases">
        <title>Arthrobacter sp. nov.</title>
        <authorList>
            <person name="Liu S."/>
        </authorList>
    </citation>
    <scope>NUCLEOTIDE SEQUENCE [LARGE SCALE GENOMIC DNA]</scope>
    <source>
        <strain evidence="13 14">E918</strain>
    </source>
</reference>
<evidence type="ECO:0000259" key="11">
    <source>
        <dbReference type="Pfam" id="PF03070"/>
    </source>
</evidence>
<dbReference type="GO" id="GO:0008972">
    <property type="term" value="F:phosphomethylpyrimidine kinase activity"/>
    <property type="evidence" value="ECO:0007669"/>
    <property type="project" value="UniProtKB-EC"/>
</dbReference>
<keyword evidence="5 13" id="KW-0808">Transferase</keyword>
<feature type="region of interest" description="Disordered" evidence="10">
    <location>
        <begin position="1"/>
        <end position="52"/>
    </location>
</feature>
<dbReference type="Proteomes" id="UP000544090">
    <property type="component" value="Unassembled WGS sequence"/>
</dbReference>
<dbReference type="GO" id="GO:0008902">
    <property type="term" value="F:hydroxymethylpyrimidine kinase activity"/>
    <property type="evidence" value="ECO:0007669"/>
    <property type="project" value="UniProtKB-EC"/>
</dbReference>
<dbReference type="Pfam" id="PF08543">
    <property type="entry name" value="Phos_pyr_kin"/>
    <property type="match status" value="1"/>
</dbReference>
<evidence type="ECO:0000313" key="13">
    <source>
        <dbReference type="EMBL" id="NKX56177.1"/>
    </source>
</evidence>
<comment type="catalytic activity">
    <reaction evidence="1">
        <text>4-amino-5-hydroxymethyl-2-methylpyrimidine + ATP = 4-amino-2-methyl-5-(phosphooxymethyl)pyrimidine + ADP + H(+)</text>
        <dbReference type="Rhea" id="RHEA:23096"/>
        <dbReference type="ChEBI" id="CHEBI:15378"/>
        <dbReference type="ChEBI" id="CHEBI:16892"/>
        <dbReference type="ChEBI" id="CHEBI:30616"/>
        <dbReference type="ChEBI" id="CHEBI:58354"/>
        <dbReference type="ChEBI" id="CHEBI:456216"/>
        <dbReference type="EC" id="2.7.1.49"/>
    </reaction>
</comment>
<dbReference type="NCBIfam" id="TIGR00097">
    <property type="entry name" value="HMP-P_kinase"/>
    <property type="match status" value="1"/>
</dbReference>
<dbReference type="FunFam" id="3.40.1190.20:FF:000003">
    <property type="entry name" value="Phosphomethylpyrimidine kinase ThiD"/>
    <property type="match status" value="1"/>
</dbReference>
<dbReference type="CDD" id="cd19365">
    <property type="entry name" value="TenA_C-like"/>
    <property type="match status" value="1"/>
</dbReference>
<dbReference type="Gene3D" id="1.20.910.10">
    <property type="entry name" value="Heme oxygenase-like"/>
    <property type="match status" value="1"/>
</dbReference>
<dbReference type="SUPFAM" id="SSF48613">
    <property type="entry name" value="Heme oxygenase-like"/>
    <property type="match status" value="1"/>
</dbReference>
<keyword evidence="7 13" id="KW-0418">Kinase</keyword>
<organism evidence="13 14">
    <name type="scientific">Arthrobacter mobilis</name>
    <dbReference type="NCBI Taxonomy" id="2724944"/>
    <lineage>
        <taxon>Bacteria</taxon>
        <taxon>Bacillati</taxon>
        <taxon>Actinomycetota</taxon>
        <taxon>Actinomycetes</taxon>
        <taxon>Micrococcales</taxon>
        <taxon>Micrococcaceae</taxon>
        <taxon>Arthrobacter</taxon>
    </lineage>
</organism>
<dbReference type="InterPro" id="IPR004305">
    <property type="entry name" value="Thiaminase-2/PQQC"/>
</dbReference>
<dbReference type="EMBL" id="JAAZSQ010000020">
    <property type="protein sequence ID" value="NKX56177.1"/>
    <property type="molecule type" value="Genomic_DNA"/>
</dbReference>
<proteinExistence type="predicted"/>
<dbReference type="EC" id="2.7.1.49" evidence="13"/>
<dbReference type="InterPro" id="IPR016084">
    <property type="entry name" value="Haem_Oase-like_multi-hlx"/>
</dbReference>
<keyword evidence="8" id="KW-0067">ATP-binding</keyword>
<evidence type="ECO:0000256" key="5">
    <source>
        <dbReference type="ARBA" id="ARBA00022679"/>
    </source>
</evidence>
<feature type="domain" description="Pyridoxamine kinase/Phosphomethylpyrimidine kinase" evidence="12">
    <location>
        <begin position="53"/>
        <end position="304"/>
    </location>
</feature>
<dbReference type="RefSeq" id="WP_168488257.1">
    <property type="nucleotide sequence ID" value="NZ_JAAZSQ010000020.1"/>
</dbReference>
<evidence type="ECO:0000259" key="12">
    <source>
        <dbReference type="Pfam" id="PF08543"/>
    </source>
</evidence>
<dbReference type="Gene3D" id="3.40.1190.20">
    <property type="match status" value="1"/>
</dbReference>
<evidence type="ECO:0000256" key="2">
    <source>
        <dbReference type="ARBA" id="ARBA00000565"/>
    </source>
</evidence>
<comment type="catalytic activity">
    <reaction evidence="2">
        <text>4-amino-2-methyl-5-(phosphooxymethyl)pyrimidine + ATP = 4-amino-2-methyl-5-(diphosphooxymethyl)pyrimidine + ADP</text>
        <dbReference type="Rhea" id="RHEA:19893"/>
        <dbReference type="ChEBI" id="CHEBI:30616"/>
        <dbReference type="ChEBI" id="CHEBI:57841"/>
        <dbReference type="ChEBI" id="CHEBI:58354"/>
        <dbReference type="ChEBI" id="CHEBI:456216"/>
        <dbReference type="EC" id="2.7.4.7"/>
    </reaction>
</comment>
<feature type="domain" description="Thiaminase-2/PQQC" evidence="11">
    <location>
        <begin position="338"/>
        <end position="524"/>
    </location>
</feature>
<comment type="caution">
    <text evidence="13">The sequence shown here is derived from an EMBL/GenBank/DDBJ whole genome shotgun (WGS) entry which is preliminary data.</text>
</comment>
<dbReference type="EC" id="2.7.4.7" evidence="13"/>
<dbReference type="InterPro" id="IPR013749">
    <property type="entry name" value="PM/HMP-P_kinase-1"/>
</dbReference>
<dbReference type="GO" id="GO:0009229">
    <property type="term" value="P:thiamine diphosphate biosynthetic process"/>
    <property type="evidence" value="ECO:0007669"/>
    <property type="project" value="UniProtKB-UniPathway"/>
</dbReference>
<dbReference type="GO" id="GO:0005524">
    <property type="term" value="F:ATP binding"/>
    <property type="evidence" value="ECO:0007669"/>
    <property type="project" value="UniProtKB-KW"/>
</dbReference>
<evidence type="ECO:0000256" key="6">
    <source>
        <dbReference type="ARBA" id="ARBA00022741"/>
    </source>
</evidence>
<keyword evidence="14" id="KW-1185">Reference proteome</keyword>
<evidence type="ECO:0000256" key="7">
    <source>
        <dbReference type="ARBA" id="ARBA00022777"/>
    </source>
</evidence>
<dbReference type="PANTHER" id="PTHR20858">
    <property type="entry name" value="PHOSPHOMETHYLPYRIMIDINE KINASE"/>
    <property type="match status" value="1"/>
</dbReference>
<dbReference type="InterPro" id="IPR029056">
    <property type="entry name" value="Ribokinase-like"/>
</dbReference>
<evidence type="ECO:0000256" key="1">
    <source>
        <dbReference type="ARBA" id="ARBA00000151"/>
    </source>
</evidence>
<evidence type="ECO:0000256" key="10">
    <source>
        <dbReference type="SAM" id="MobiDB-lite"/>
    </source>
</evidence>
<gene>
    <name evidence="13" type="primary">thiD</name>
    <name evidence="13" type="ORF">HGG74_16890</name>
</gene>
<name>A0A7X6HHX4_9MICC</name>
<dbReference type="GO" id="GO:0009228">
    <property type="term" value="P:thiamine biosynthetic process"/>
    <property type="evidence" value="ECO:0007669"/>
    <property type="project" value="UniProtKB-KW"/>
</dbReference>
<evidence type="ECO:0000256" key="4">
    <source>
        <dbReference type="ARBA" id="ARBA00004769"/>
    </source>
</evidence>
<dbReference type="AlphaFoldDB" id="A0A7X6HHX4"/>
<accession>A0A7X6HHX4</accession>
<protein>
    <submittedName>
        <fullName evidence="13">Bifunctional hydroxymethylpyrimidine kinase/phosphomethylpyrimidine kinase</fullName>
        <ecNumber evidence="13">2.7.1.49</ecNumber>
        <ecNumber evidence="13">2.7.4.7</ecNumber>
    </submittedName>
</protein>
<dbReference type="PANTHER" id="PTHR20858:SF17">
    <property type="entry name" value="HYDROXYMETHYLPYRIMIDINE_PHOSPHOMETHYLPYRIMIDINE KINASE THI20-RELATED"/>
    <property type="match status" value="1"/>
</dbReference>
<dbReference type="CDD" id="cd01169">
    <property type="entry name" value="HMPP_kinase"/>
    <property type="match status" value="1"/>
</dbReference>
<sequence length="529" mass="56493">MARTEAIEGATAEVTEATVLDTAQQARQAPEPEYAPSALPRPVPRVLSIAGTDPTGGAGIQADLKSIAAHGGYGMAAVTALVAQNTCGVRSVHTPPADFLAEQLRAVSDDVAIDAVKIGMLGDTPAILAVKTWLEQTRPPIVVLDPVMVATSNDRLLRPEAEDALRGLLPLVDLVTPNLPELAALLEVPVAGSWAQALEQGRELSRRHGLKVLVKGGHLQGADSPDALVDAAAGPGQDVVELSAPRVDTVNTHGTGCSLSAAVATVQARTLDWTLTLRQVKHWLTGALERSGELEVGRGHGPIHHFHHLQPADHPAQGFSQELWRQTAGVREDILALPFIRELAAGTLAEEHFGYYLAQDARYLNSYSRVLARASALAPTEAEQLFWAKGAHQCLEVEAELHRSWLAGREVPGGQGPVTKQYVDHLLAIAGNGSYGELVAAVVPCYWLYAHVGEQLQAGPAAADQDHPYAAWLQTYADESFAEATRQAVAIMDAAAAAETAAGRQRMRTAFEQSCRYELDFFDAPRVYA</sequence>
<comment type="function">
    <text evidence="3">Catalyzes the phosphorylation of hydroxymethylpyrimidine phosphate (HMP-P) to HMP-PP, and of HMP to HMP-P.</text>
</comment>
<dbReference type="SUPFAM" id="SSF53613">
    <property type="entry name" value="Ribokinase-like"/>
    <property type="match status" value="1"/>
</dbReference>
<keyword evidence="9" id="KW-0784">Thiamine biosynthesis</keyword>
<evidence type="ECO:0000313" key="14">
    <source>
        <dbReference type="Proteomes" id="UP000544090"/>
    </source>
</evidence>
<evidence type="ECO:0000256" key="3">
    <source>
        <dbReference type="ARBA" id="ARBA00003848"/>
    </source>
</evidence>
<dbReference type="GO" id="GO:0005829">
    <property type="term" value="C:cytosol"/>
    <property type="evidence" value="ECO:0007669"/>
    <property type="project" value="TreeGrafter"/>
</dbReference>
<evidence type="ECO:0000256" key="8">
    <source>
        <dbReference type="ARBA" id="ARBA00022840"/>
    </source>
</evidence>
<evidence type="ECO:0000256" key="9">
    <source>
        <dbReference type="ARBA" id="ARBA00022977"/>
    </source>
</evidence>
<dbReference type="InterPro" id="IPR004399">
    <property type="entry name" value="HMP/HMP-P_kinase_dom"/>
</dbReference>